<dbReference type="SMART" id="SM00569">
    <property type="entry name" value="L27"/>
    <property type="match status" value="2"/>
</dbReference>
<feature type="domain" description="Guanylate kinase-like" evidence="55">
    <location>
        <begin position="6302"/>
        <end position="6488"/>
    </location>
</feature>
<keyword evidence="35" id="KW-0168">Coated pit</keyword>
<comment type="similarity">
    <text evidence="6">Belongs to the MAGUK family.</text>
</comment>
<dbReference type="InterPro" id="IPR056588">
    <property type="entry name" value="EGF_LRP2"/>
</dbReference>
<keyword evidence="30" id="KW-0238">DNA-binding</keyword>
<feature type="disulfide bond" evidence="48">
    <location>
        <begin position="4871"/>
        <end position="4889"/>
    </location>
</feature>
<feature type="domain" description="L27" evidence="58">
    <location>
        <begin position="5883"/>
        <end position="5937"/>
    </location>
</feature>
<feature type="disulfide bond" evidence="48">
    <location>
        <begin position="2548"/>
        <end position="2566"/>
    </location>
</feature>
<feature type="compositionally biased region" description="Polar residues" evidence="51">
    <location>
        <begin position="796"/>
        <end position="825"/>
    </location>
</feature>
<comment type="caution">
    <text evidence="59">The sequence shown here is derived from an EMBL/GenBank/DDBJ whole genome shotgun (WGS) entry which is preliminary data.</text>
</comment>
<dbReference type="InterPro" id="IPR000742">
    <property type="entry name" value="EGF"/>
</dbReference>
<dbReference type="InterPro" id="IPR049883">
    <property type="entry name" value="NOTCH1_EGF-like"/>
</dbReference>
<evidence type="ECO:0000256" key="39">
    <source>
        <dbReference type="ARBA" id="ARBA00037878"/>
    </source>
</evidence>
<dbReference type="CDD" id="cd06799">
    <property type="entry name" value="PDZ_MPP3-MPP4-MPP7-like"/>
    <property type="match status" value="1"/>
</dbReference>
<feature type="domain" description="C2H2-type" evidence="57">
    <location>
        <begin position="259"/>
        <end position="280"/>
    </location>
</feature>
<dbReference type="InterPro" id="IPR000152">
    <property type="entry name" value="EGF-type_Asp/Asn_hydroxyl_site"/>
</dbReference>
<keyword evidence="26" id="KW-0524">Neurogenesis</keyword>
<dbReference type="InterPro" id="IPR000033">
    <property type="entry name" value="LDLR_classB_rpt"/>
</dbReference>
<dbReference type="GO" id="GO:0005634">
    <property type="term" value="C:nucleus"/>
    <property type="evidence" value="ECO:0007669"/>
    <property type="project" value="UniProtKB-SubCell"/>
</dbReference>
<evidence type="ECO:0000256" key="48">
    <source>
        <dbReference type="PROSITE-ProRule" id="PRU00124"/>
    </source>
</evidence>
<keyword evidence="15" id="KW-0812">Transmembrane</keyword>
<feature type="disulfide bond" evidence="48">
    <location>
        <begin position="2426"/>
        <end position="2444"/>
    </location>
</feature>
<evidence type="ECO:0000256" key="20">
    <source>
        <dbReference type="ARBA" id="ARBA00022753"/>
    </source>
</evidence>
<feature type="domain" description="SH3" evidence="52">
    <location>
        <begin position="6103"/>
        <end position="6173"/>
    </location>
</feature>
<dbReference type="InterPro" id="IPR002172">
    <property type="entry name" value="LDrepeatLR_classA_rpt"/>
</dbReference>
<feature type="domain" description="PDZ" evidence="56">
    <location>
        <begin position="6014"/>
        <end position="6095"/>
    </location>
</feature>
<dbReference type="SUPFAM" id="SSF50156">
    <property type="entry name" value="PDZ domain-like"/>
    <property type="match status" value="1"/>
</dbReference>
<feature type="disulfide bond" evidence="48">
    <location>
        <begin position="5160"/>
        <end position="5178"/>
    </location>
</feature>
<feature type="domain" description="L27" evidence="58">
    <location>
        <begin position="5938"/>
        <end position="5995"/>
    </location>
</feature>
<evidence type="ECO:0000313" key="60">
    <source>
        <dbReference type="Proteomes" id="UP000736164"/>
    </source>
</evidence>
<evidence type="ECO:0000256" key="8">
    <source>
        <dbReference type="ARBA" id="ARBA00022443"/>
    </source>
</evidence>
<evidence type="ECO:0000256" key="14">
    <source>
        <dbReference type="ARBA" id="ARBA00022583"/>
    </source>
</evidence>
<dbReference type="Gene3D" id="2.10.25.10">
    <property type="entry name" value="Laminin"/>
    <property type="match status" value="8"/>
</dbReference>
<dbReference type="Pfam" id="PF00595">
    <property type="entry name" value="PDZ"/>
    <property type="match status" value="1"/>
</dbReference>
<feature type="disulfide bond" evidence="48">
    <location>
        <begin position="5047"/>
        <end position="5062"/>
    </location>
</feature>
<accession>A0A8J7T677</accession>
<evidence type="ECO:0000256" key="15">
    <source>
        <dbReference type="ARBA" id="ARBA00022692"/>
    </source>
</evidence>
<evidence type="ECO:0000256" key="16">
    <source>
        <dbReference type="ARBA" id="ARBA00022723"/>
    </source>
</evidence>
<comment type="function">
    <text evidence="41">Transcription repressor that plays a role in regulation of embryonic stem cells (ESCs) differentiation. Required for ESCs differentiation and acts by mediating autorepression of NANOG in ESCs: binds to the NANOG promoter and promotes association of NANOG protein to its own promoter and recruits the NuRD complex, which deacetylates histones. Not required for establishement and maintenance of ESCs. Represses the transcription of a number of genes including GAST, ODC1 and VIM. Binds to the G-rich box in the enhancer region of these genes.</text>
</comment>
<feature type="repeat" description="LDL-receptor class B" evidence="50">
    <location>
        <begin position="1706"/>
        <end position="1748"/>
    </location>
</feature>
<dbReference type="InterPro" id="IPR036236">
    <property type="entry name" value="Znf_C2H2_sf"/>
</dbReference>
<keyword evidence="22" id="KW-0221">Differentiation</keyword>
<evidence type="ECO:0000256" key="12">
    <source>
        <dbReference type="ARBA" id="ARBA00022536"/>
    </source>
</evidence>
<evidence type="ECO:0000256" key="10">
    <source>
        <dbReference type="ARBA" id="ARBA00022491"/>
    </source>
</evidence>
<keyword evidence="20" id="KW-0967">Endosome</keyword>
<feature type="repeat" description="LDL-receptor class B" evidence="50">
    <location>
        <begin position="5422"/>
        <end position="5464"/>
    </location>
</feature>
<dbReference type="PROSITE" id="PS00010">
    <property type="entry name" value="ASX_HYDROXYL"/>
    <property type="match status" value="2"/>
</dbReference>
<dbReference type="SUPFAM" id="SSF57424">
    <property type="entry name" value="LDL receptor-like module"/>
    <property type="match status" value="33"/>
</dbReference>
<dbReference type="SUPFAM" id="SSF52540">
    <property type="entry name" value="P-loop containing nucleoside triphosphate hydrolases"/>
    <property type="match status" value="1"/>
</dbReference>
<dbReference type="Pfam" id="PF12662">
    <property type="entry name" value="cEGF"/>
    <property type="match status" value="2"/>
</dbReference>
<dbReference type="CDD" id="cd00112">
    <property type="entry name" value="LDLa"/>
    <property type="match status" value="35"/>
</dbReference>
<feature type="domain" description="C2H2-type" evidence="57">
    <location>
        <begin position="231"/>
        <end position="258"/>
    </location>
</feature>
<dbReference type="InterPro" id="IPR036892">
    <property type="entry name" value="L27_dom_sf"/>
</dbReference>
<feature type="disulfide bond" evidence="48">
    <location>
        <begin position="5111"/>
        <end position="5123"/>
    </location>
</feature>
<feature type="disulfide bond" evidence="48">
    <location>
        <begin position="1464"/>
        <end position="1482"/>
    </location>
</feature>
<keyword evidence="29" id="KW-0729">SH3-binding</keyword>
<evidence type="ECO:0000256" key="30">
    <source>
        <dbReference type="ARBA" id="ARBA00023125"/>
    </source>
</evidence>
<dbReference type="InterPro" id="IPR013087">
    <property type="entry name" value="Znf_C2H2_type"/>
</dbReference>
<evidence type="ECO:0000256" key="36">
    <source>
        <dbReference type="ARBA" id="ARBA00023180"/>
    </source>
</evidence>
<feature type="disulfide bond" evidence="48">
    <location>
        <begin position="2438"/>
        <end position="2453"/>
    </location>
</feature>
<dbReference type="FunFam" id="4.10.400.10:FF:000065">
    <property type="entry name" value="Transmembrane protease serine 7"/>
    <property type="match status" value="1"/>
</dbReference>
<feature type="disulfide bond" evidence="48">
    <location>
        <begin position="4830"/>
        <end position="4848"/>
    </location>
</feature>
<dbReference type="InterPro" id="IPR009030">
    <property type="entry name" value="Growth_fac_rcpt_cys_sf"/>
</dbReference>
<dbReference type="PROSITE" id="PS01209">
    <property type="entry name" value="LDLRA_1"/>
    <property type="match status" value="16"/>
</dbReference>
<dbReference type="FunFam" id="2.120.10.30:FF:000241">
    <property type="entry name" value="Low-density lipoprotein receptor-related protein 6"/>
    <property type="match status" value="4"/>
</dbReference>
<evidence type="ECO:0000256" key="1">
    <source>
        <dbReference type="ARBA" id="ARBA00004123"/>
    </source>
</evidence>
<keyword evidence="11" id="KW-1017">Isopeptide bond</keyword>
<evidence type="ECO:0000256" key="9">
    <source>
        <dbReference type="ARBA" id="ARBA00022475"/>
    </source>
</evidence>
<evidence type="ECO:0000256" key="21">
    <source>
        <dbReference type="ARBA" id="ARBA00022771"/>
    </source>
</evidence>
<keyword evidence="24" id="KW-0106">Calcium</keyword>
<dbReference type="PROSITE" id="PS50002">
    <property type="entry name" value="SH3"/>
    <property type="match status" value="1"/>
</dbReference>
<keyword evidence="36" id="KW-0325">Glycoprotein</keyword>
<dbReference type="PRINTS" id="PR00261">
    <property type="entry name" value="LDLRECEPTOR"/>
</dbReference>
<feature type="repeat" description="LDL-receptor class B" evidence="50">
    <location>
        <begin position="4603"/>
        <end position="4646"/>
    </location>
</feature>
<evidence type="ECO:0000259" key="58">
    <source>
        <dbReference type="PROSITE" id="PS51022"/>
    </source>
</evidence>
<feature type="disulfide bond" evidence="48">
    <location>
        <begin position="1476"/>
        <end position="1491"/>
    </location>
</feature>
<feature type="disulfide bond" evidence="48">
    <location>
        <begin position="2419"/>
        <end position="2431"/>
    </location>
</feature>
<dbReference type="SMART" id="SM00326">
    <property type="entry name" value="SH3"/>
    <property type="match status" value="1"/>
</dbReference>
<feature type="disulfide bond" evidence="48">
    <location>
        <begin position="1515"/>
        <end position="1530"/>
    </location>
</feature>
<gene>
    <name evidence="59" type="primary">Lrp2_0</name>
    <name evidence="59" type="ORF">GTO95_0010882</name>
</gene>
<dbReference type="Pfam" id="PF00096">
    <property type="entry name" value="zf-C2H2"/>
    <property type="match status" value="1"/>
</dbReference>
<dbReference type="GO" id="GO:0043235">
    <property type="term" value="C:receptor complex"/>
    <property type="evidence" value="ECO:0007669"/>
    <property type="project" value="TreeGrafter"/>
</dbReference>
<feature type="repeat" description="LDL-receptor class B" evidence="50">
    <location>
        <begin position="5510"/>
        <end position="5552"/>
    </location>
</feature>
<feature type="disulfide bond" evidence="48">
    <location>
        <begin position="2344"/>
        <end position="2362"/>
    </location>
</feature>
<feature type="repeat" description="LDL-receptor class B" evidence="50">
    <location>
        <begin position="2748"/>
        <end position="2790"/>
    </location>
</feature>
<dbReference type="GO" id="GO:0030154">
    <property type="term" value="P:cell differentiation"/>
    <property type="evidence" value="ECO:0007669"/>
    <property type="project" value="UniProtKB-KW"/>
</dbReference>
<dbReference type="InterPro" id="IPR000082">
    <property type="entry name" value="SEA_dom"/>
</dbReference>
<keyword evidence="27" id="KW-1133">Transmembrane helix</keyword>
<evidence type="ECO:0000256" key="34">
    <source>
        <dbReference type="ARBA" id="ARBA00023170"/>
    </source>
</evidence>
<evidence type="ECO:0000256" key="45">
    <source>
        <dbReference type="ARBA" id="ARBA00080738"/>
    </source>
</evidence>
<feature type="region of interest" description="Disordered" evidence="51">
    <location>
        <begin position="754"/>
        <end position="873"/>
    </location>
</feature>
<dbReference type="FunFam" id="4.10.400.10:FF:000002">
    <property type="entry name" value="Low-density lipoprotein receptor-related protein 1"/>
    <property type="match status" value="1"/>
</dbReference>
<feature type="compositionally biased region" description="Polar residues" evidence="51">
    <location>
        <begin position="419"/>
        <end position="446"/>
    </location>
</feature>
<dbReference type="PROSITE" id="PS50052">
    <property type="entry name" value="GUANYLATE_KINASE_2"/>
    <property type="match status" value="1"/>
</dbReference>
<keyword evidence="18" id="KW-0677">Repeat</keyword>
<feature type="disulfide bond" evidence="48">
    <location>
        <begin position="4352"/>
        <end position="4370"/>
    </location>
</feature>
<dbReference type="PROSITE" id="PS01186">
    <property type="entry name" value="EGF_2"/>
    <property type="match status" value="6"/>
</dbReference>
<keyword evidence="17" id="KW-0732">Signal</keyword>
<feature type="disulfide bond" evidence="47">
    <location>
        <begin position="5670"/>
        <end position="5679"/>
    </location>
</feature>
<feature type="disulfide bond" evidence="48">
    <location>
        <begin position="4912"/>
        <end position="4930"/>
    </location>
</feature>
<dbReference type="InterPro" id="IPR020590">
    <property type="entry name" value="Guanylate_kinase_CS"/>
</dbReference>
<feature type="disulfide bond" evidence="48">
    <location>
        <begin position="1457"/>
        <end position="1469"/>
    </location>
</feature>
<feature type="disulfide bond" evidence="48">
    <location>
        <begin position="4270"/>
        <end position="4288"/>
    </location>
</feature>
<dbReference type="GO" id="GO:0008270">
    <property type="term" value="F:zinc ion binding"/>
    <property type="evidence" value="ECO:0007669"/>
    <property type="project" value="UniProtKB-KW"/>
</dbReference>
<dbReference type="Gene3D" id="2.30.30.40">
    <property type="entry name" value="SH3 Domains"/>
    <property type="match status" value="1"/>
</dbReference>
<name>A0A8J7T677_ATRSP</name>
<dbReference type="PROSITE" id="PS00028">
    <property type="entry name" value="ZINC_FINGER_C2H2_1"/>
    <property type="match status" value="3"/>
</dbReference>
<feature type="disulfide bond" evidence="48">
    <location>
        <begin position="4905"/>
        <end position="4917"/>
    </location>
</feature>
<keyword evidence="60" id="KW-1185">Reference proteome</keyword>
<dbReference type="Pfam" id="PF02828">
    <property type="entry name" value="L27"/>
    <property type="match status" value="2"/>
</dbReference>
<evidence type="ECO:0000256" key="43">
    <source>
        <dbReference type="ARBA" id="ARBA00074420"/>
    </source>
</evidence>
<evidence type="ECO:0000256" key="26">
    <source>
        <dbReference type="ARBA" id="ARBA00022902"/>
    </source>
</evidence>
<dbReference type="GO" id="GO:0005905">
    <property type="term" value="C:clathrin-coated pit"/>
    <property type="evidence" value="ECO:0007669"/>
    <property type="project" value="UniProtKB-KW"/>
</dbReference>
<feature type="region of interest" description="Disordered" evidence="51">
    <location>
        <begin position="903"/>
        <end position="928"/>
    </location>
</feature>
<keyword evidence="19" id="KW-1009">Hearing</keyword>
<feature type="disulfide bond" evidence="48">
    <location>
        <begin position="4011"/>
        <end position="4023"/>
    </location>
</feature>
<dbReference type="Gene3D" id="4.10.400.10">
    <property type="entry name" value="Low-density Lipoprotein Receptor"/>
    <property type="match status" value="35"/>
</dbReference>
<evidence type="ECO:0000256" key="17">
    <source>
        <dbReference type="ARBA" id="ARBA00022729"/>
    </source>
</evidence>
<dbReference type="GO" id="GO:0007399">
    <property type="term" value="P:nervous system development"/>
    <property type="evidence" value="ECO:0007669"/>
    <property type="project" value="UniProtKB-KW"/>
</dbReference>
<dbReference type="Pfam" id="PF07645">
    <property type="entry name" value="EGF_CA"/>
    <property type="match status" value="1"/>
</dbReference>
<feature type="disulfide bond" evidence="48">
    <location>
        <begin position="4134"/>
        <end position="4146"/>
    </location>
</feature>
<evidence type="ECO:0000256" key="31">
    <source>
        <dbReference type="ARBA" id="ARBA00023136"/>
    </source>
</evidence>
<feature type="disulfide bond" evidence="48">
    <location>
        <begin position="3977"/>
        <end position="3995"/>
    </location>
</feature>
<dbReference type="InterPro" id="IPR026823">
    <property type="entry name" value="cEGF"/>
</dbReference>
<feature type="disulfide bond" evidence="48">
    <location>
        <begin position="4282"/>
        <end position="4297"/>
    </location>
</feature>
<feature type="disulfide bond" evidence="48">
    <location>
        <begin position="5008"/>
        <end position="5023"/>
    </location>
</feature>
<dbReference type="GO" id="GO:0001227">
    <property type="term" value="F:DNA-binding transcription repressor activity, RNA polymerase II-specific"/>
    <property type="evidence" value="ECO:0007669"/>
    <property type="project" value="UniProtKB-ARBA"/>
</dbReference>
<feature type="disulfide bond" evidence="48">
    <location>
        <begin position="1426"/>
        <end position="1444"/>
    </location>
</feature>
<feature type="disulfide bond" evidence="48">
    <location>
        <begin position="2477"/>
        <end position="2492"/>
    </location>
</feature>
<feature type="compositionally biased region" description="Polar residues" evidence="51">
    <location>
        <begin position="754"/>
        <end position="766"/>
    </location>
</feature>
<dbReference type="InterPro" id="IPR036364">
    <property type="entry name" value="SEA_dom_sf"/>
</dbReference>
<evidence type="ECO:0000256" key="46">
    <source>
        <dbReference type="PROSITE-ProRule" id="PRU00042"/>
    </source>
</evidence>
<dbReference type="GO" id="GO:0030424">
    <property type="term" value="C:axon"/>
    <property type="evidence" value="ECO:0007669"/>
    <property type="project" value="UniProtKB-SubCell"/>
</dbReference>
<feature type="disulfide bond" evidence="48">
    <location>
        <begin position="1503"/>
        <end position="1521"/>
    </location>
</feature>
<dbReference type="PROSITE" id="PS51022">
    <property type="entry name" value="L27"/>
    <property type="match status" value="2"/>
</dbReference>
<feature type="disulfide bond" evidence="48">
    <location>
        <begin position="5086"/>
        <end position="5101"/>
    </location>
</feature>
<feature type="repeat" description="LDL-receptor class B" evidence="50">
    <location>
        <begin position="3789"/>
        <end position="3832"/>
    </location>
</feature>
<evidence type="ECO:0000256" key="49">
    <source>
        <dbReference type="PROSITE-ProRule" id="PRU00192"/>
    </source>
</evidence>
<dbReference type="FunFam" id="2.10.25.10:FF:000005">
    <property type="entry name" value="Fibrillin 2"/>
    <property type="match status" value="1"/>
</dbReference>
<feature type="compositionally biased region" description="Low complexity" evidence="51">
    <location>
        <begin position="911"/>
        <end position="921"/>
    </location>
</feature>
<dbReference type="InterPro" id="IPR014775">
    <property type="entry name" value="L27_C"/>
</dbReference>
<feature type="region of interest" description="Disordered" evidence="51">
    <location>
        <begin position="389"/>
        <end position="446"/>
    </location>
</feature>
<dbReference type="FunFam" id="2.10.25.10:FF:000009">
    <property type="entry name" value="Low-density lipoprotein receptor isoform 1"/>
    <property type="match status" value="2"/>
</dbReference>
<feature type="repeat" description="LDL-receptor class B" evidence="50">
    <location>
        <begin position="3516"/>
        <end position="3559"/>
    </location>
</feature>
<dbReference type="FunFam" id="3.30.160.60:FF:000313">
    <property type="entry name" value="Zinc finger protein 281"/>
    <property type="match status" value="1"/>
</dbReference>
<dbReference type="GO" id="GO:0016324">
    <property type="term" value="C:apical plasma membrane"/>
    <property type="evidence" value="ECO:0007669"/>
    <property type="project" value="UniProtKB-SubCell"/>
</dbReference>
<feature type="disulfide bond" evidence="48">
    <location>
        <begin position="2541"/>
        <end position="2553"/>
    </location>
</feature>
<dbReference type="FunFam" id="4.10.400.10:FF:000001">
    <property type="entry name" value="Low-density lipoprotein receptor-related protein 1"/>
    <property type="match status" value="1"/>
</dbReference>
<dbReference type="GO" id="GO:0000978">
    <property type="term" value="F:RNA polymerase II cis-regulatory region sequence-specific DNA binding"/>
    <property type="evidence" value="ECO:0007669"/>
    <property type="project" value="UniProtKB-ARBA"/>
</dbReference>
<dbReference type="InterPro" id="IPR001478">
    <property type="entry name" value="PDZ"/>
</dbReference>
<evidence type="ECO:0000256" key="28">
    <source>
        <dbReference type="ARBA" id="ARBA00023015"/>
    </source>
</evidence>
<feature type="disulfide bond" evidence="48">
    <location>
        <begin position="4058"/>
        <end position="4076"/>
    </location>
</feature>
<feature type="disulfide bond" evidence="48">
    <location>
        <begin position="2315"/>
        <end position="2330"/>
    </location>
</feature>
<dbReference type="FunFam" id="2.120.10.30:FF:000008">
    <property type="entry name" value="Low-density lipoprotein receptor-related protein 4"/>
    <property type="match status" value="1"/>
</dbReference>
<dbReference type="SMART" id="SM00192">
    <property type="entry name" value="LDLa"/>
    <property type="match status" value="35"/>
</dbReference>
<feature type="domain" description="C2H2-type" evidence="57">
    <location>
        <begin position="175"/>
        <end position="202"/>
    </location>
</feature>
<dbReference type="FunFam" id="3.30.160.60:FF:000042">
    <property type="entry name" value="Zinc finger protein 148"/>
    <property type="match status" value="1"/>
</dbReference>
<feature type="disulfide bond" evidence="48">
    <location>
        <begin position="2296"/>
        <end position="2308"/>
    </location>
</feature>
<feature type="disulfide bond" evidence="48">
    <location>
        <begin position="5074"/>
        <end position="5092"/>
    </location>
</feature>
<feature type="repeat" description="LDL-receptor class B" evidence="50">
    <location>
        <begin position="5465"/>
        <end position="5508"/>
    </location>
</feature>
<keyword evidence="31" id="KW-0472">Membrane</keyword>
<dbReference type="FunFam" id="2.120.10.30:FF:000035">
    <property type="entry name" value="Low-density lipoprotein receptor-related protein 2"/>
    <property type="match status" value="1"/>
</dbReference>
<organism evidence="59 60">
    <name type="scientific">Atractosteus spatula</name>
    <name type="common">Alligator gar</name>
    <name type="synonym">Lepisosteus spatula</name>
    <dbReference type="NCBI Taxonomy" id="7917"/>
    <lineage>
        <taxon>Eukaryota</taxon>
        <taxon>Metazoa</taxon>
        <taxon>Chordata</taxon>
        <taxon>Craniata</taxon>
        <taxon>Vertebrata</taxon>
        <taxon>Euteleostomi</taxon>
        <taxon>Actinopterygii</taxon>
        <taxon>Neopterygii</taxon>
        <taxon>Holostei</taxon>
        <taxon>Semionotiformes</taxon>
        <taxon>Lepisosteidae</taxon>
        <taxon>Atractosteus</taxon>
    </lineage>
</organism>
<keyword evidence="8 49" id="KW-0728">SH3 domain</keyword>
<dbReference type="SMART" id="SM00179">
    <property type="entry name" value="EGF_CA"/>
    <property type="match status" value="9"/>
</dbReference>
<feature type="disulfide bond" evidence="48">
    <location>
        <begin position="2398"/>
        <end position="2413"/>
    </location>
</feature>
<evidence type="ECO:0000256" key="7">
    <source>
        <dbReference type="ARBA" id="ARBA00009939"/>
    </source>
</evidence>
<dbReference type="Gene3D" id="3.40.50.300">
    <property type="entry name" value="P-loop containing nucleotide triphosphate hydrolases"/>
    <property type="match status" value="1"/>
</dbReference>
<feature type="disulfide bond" evidence="48">
    <location>
        <begin position="4302"/>
        <end position="4314"/>
    </location>
</feature>
<dbReference type="Pfam" id="PF00625">
    <property type="entry name" value="Guanylate_kin"/>
    <property type="match status" value="1"/>
</dbReference>
<evidence type="ECO:0000256" key="44">
    <source>
        <dbReference type="ARBA" id="ARBA00077868"/>
    </source>
</evidence>
<dbReference type="PROSITE" id="PS00022">
    <property type="entry name" value="EGF_1"/>
    <property type="match status" value="1"/>
</dbReference>
<evidence type="ECO:0000259" key="56">
    <source>
        <dbReference type="PROSITE" id="PS50106"/>
    </source>
</evidence>
<evidence type="ECO:0000256" key="42">
    <source>
        <dbReference type="ARBA" id="ARBA00067216"/>
    </source>
</evidence>
<dbReference type="SMART" id="SM00355">
    <property type="entry name" value="ZnF_C2H2"/>
    <property type="match status" value="4"/>
</dbReference>
<feature type="non-terminal residue" evidence="59">
    <location>
        <position position="1"/>
    </location>
</feature>
<evidence type="ECO:0000256" key="13">
    <source>
        <dbReference type="ARBA" id="ARBA00022553"/>
    </source>
</evidence>
<dbReference type="Proteomes" id="UP000736164">
    <property type="component" value="Unassembled WGS sequence"/>
</dbReference>
<feature type="disulfide bond" evidence="48">
    <location>
        <begin position="1389"/>
        <end position="1407"/>
    </location>
</feature>
<dbReference type="GO" id="GO:0007605">
    <property type="term" value="P:sensory perception of sound"/>
    <property type="evidence" value="ECO:0007669"/>
    <property type="project" value="UniProtKB-KW"/>
</dbReference>
<feature type="disulfide bond" evidence="48">
    <location>
        <begin position="3970"/>
        <end position="3982"/>
    </location>
</feature>
<feature type="disulfide bond" evidence="48">
    <location>
        <begin position="5118"/>
        <end position="5136"/>
    </location>
</feature>
<dbReference type="InterPro" id="IPR001452">
    <property type="entry name" value="SH3_domain"/>
</dbReference>
<dbReference type="Pfam" id="PF24468">
    <property type="entry name" value="EGF_LRP2"/>
    <property type="match status" value="1"/>
</dbReference>
<feature type="disulfide bond" evidence="48">
    <location>
        <begin position="4309"/>
        <end position="4327"/>
    </location>
</feature>
<feature type="disulfide bond" evidence="48">
    <location>
        <begin position="2560"/>
        <end position="2575"/>
    </location>
</feature>
<feature type="repeat" description="LDL-receptor class B" evidence="50">
    <location>
        <begin position="3060"/>
        <end position="3102"/>
    </location>
</feature>
<comment type="subcellular location">
    <subcellularLocation>
        <location evidence="2">Apical cell membrane</location>
        <topology evidence="2">Single-pass type I membrane protein</topology>
    </subcellularLocation>
    <subcellularLocation>
        <location evidence="4">Cell projection</location>
        <location evidence="4">Axon</location>
    </subcellularLocation>
    <subcellularLocation>
        <location evidence="3">Cell projection</location>
        <location evidence="3">Dendrite</location>
    </subcellularLocation>
    <subcellularLocation>
        <location evidence="40">Endosome lumen</location>
    </subcellularLocation>
    <subcellularLocation>
        <location evidence="39">Membrane</location>
        <location evidence="39">Coated pit</location>
    </subcellularLocation>
    <subcellularLocation>
        <location evidence="1">Nucleus</location>
    </subcellularLocation>
</comment>
<evidence type="ECO:0000256" key="24">
    <source>
        <dbReference type="ARBA" id="ARBA00022837"/>
    </source>
</evidence>
<feature type="domain" description="SEA" evidence="53">
    <location>
        <begin position="963"/>
        <end position="1070"/>
    </location>
</feature>
<evidence type="ECO:0000256" key="5">
    <source>
        <dbReference type="ARBA" id="ARBA00006991"/>
    </source>
</evidence>
<comment type="similarity">
    <text evidence="7">Belongs to the LDLR family.</text>
</comment>
<feature type="disulfide bond" evidence="48">
    <location>
        <begin position="5035"/>
        <end position="5053"/>
    </location>
</feature>
<keyword evidence="9" id="KW-1003">Cell membrane</keyword>
<dbReference type="Gene3D" id="3.30.160.60">
    <property type="entry name" value="Classic Zinc Finger"/>
    <property type="match status" value="4"/>
</dbReference>
<dbReference type="GO" id="GO:0017124">
    <property type="term" value="F:SH3 domain binding"/>
    <property type="evidence" value="ECO:0007669"/>
    <property type="project" value="UniProtKB-KW"/>
</dbReference>
<feature type="disulfide bond" evidence="48">
    <location>
        <begin position="4183"/>
        <end position="4201"/>
    </location>
</feature>
<dbReference type="FunFam" id="2.120.10.30:FF:000057">
    <property type="entry name" value="Low-density lipoprotein receptor-related protein 2"/>
    <property type="match status" value="1"/>
</dbReference>
<evidence type="ECO:0000256" key="11">
    <source>
        <dbReference type="ARBA" id="ARBA00022499"/>
    </source>
</evidence>
<dbReference type="SUPFAM" id="SSF101288">
    <property type="entry name" value="L27 domain"/>
    <property type="match status" value="1"/>
</dbReference>
<feature type="region of interest" description="Disordered" evidence="51">
    <location>
        <begin position="127"/>
        <end position="172"/>
    </location>
</feature>
<dbReference type="Gene3D" id="1.10.287.650">
    <property type="entry name" value="L27 domain"/>
    <property type="match status" value="1"/>
</dbReference>
<dbReference type="PROSITE" id="PS50026">
    <property type="entry name" value="EGF_3"/>
    <property type="match status" value="1"/>
</dbReference>
<feature type="repeat" description="LDL-receptor class B" evidence="50">
    <location>
        <begin position="1749"/>
        <end position="1791"/>
    </location>
</feature>
<dbReference type="FunFam" id="3.30.63.10:FF:000002">
    <property type="entry name" value="Guanylate kinase 1"/>
    <property type="match status" value="1"/>
</dbReference>
<evidence type="ECO:0000256" key="47">
    <source>
        <dbReference type="PROSITE-ProRule" id="PRU00076"/>
    </source>
</evidence>
<dbReference type="PROSITE" id="PS50068">
    <property type="entry name" value="LDLRA_2"/>
    <property type="match status" value="35"/>
</dbReference>
<dbReference type="FunFam" id="4.10.400.10:FF:000011">
    <property type="entry name" value="Low-density lipoprotein receptor-related protein 1"/>
    <property type="match status" value="2"/>
</dbReference>
<feature type="repeat" description="LDL-receptor class B" evidence="50">
    <location>
        <begin position="2152"/>
        <end position="2195"/>
    </location>
</feature>
<feature type="disulfide bond" evidence="48">
    <location>
        <begin position="2379"/>
        <end position="2391"/>
    </location>
</feature>
<feature type="repeat" description="LDL-receptor class B" evidence="50">
    <location>
        <begin position="2880"/>
        <end position="2924"/>
    </location>
</feature>
<evidence type="ECO:0000256" key="4">
    <source>
        <dbReference type="ARBA" id="ARBA00004489"/>
    </source>
</evidence>
<comment type="caution">
    <text evidence="47">Lacks conserved residue(s) required for the propagation of feature annotation.</text>
</comment>
<evidence type="ECO:0000256" key="23">
    <source>
        <dbReference type="ARBA" id="ARBA00022833"/>
    </source>
</evidence>
<dbReference type="InterPro" id="IPR036028">
    <property type="entry name" value="SH3-like_dom_sf"/>
</dbReference>
<dbReference type="InterPro" id="IPR018097">
    <property type="entry name" value="EGF_Ca-bd_CS"/>
</dbReference>
<dbReference type="PROSITE" id="PS01187">
    <property type="entry name" value="EGF_CA"/>
    <property type="match status" value="3"/>
</dbReference>
<feature type="domain" description="C2H2-type" evidence="57">
    <location>
        <begin position="203"/>
        <end position="230"/>
    </location>
</feature>
<dbReference type="InterPro" id="IPR011042">
    <property type="entry name" value="6-blade_b-propeller_TolB-like"/>
</dbReference>
<keyword evidence="33" id="KW-0804">Transcription</keyword>
<feature type="disulfide bond" evidence="48">
    <location>
        <begin position="4018"/>
        <end position="4036"/>
    </location>
</feature>
<feature type="non-terminal residue" evidence="59">
    <location>
        <position position="6504"/>
    </location>
</feature>
<feature type="repeat" description="LDL-receptor class B" evidence="50">
    <location>
        <begin position="2108"/>
        <end position="2151"/>
    </location>
</feature>
<evidence type="ECO:0000256" key="19">
    <source>
        <dbReference type="ARBA" id="ARBA00022740"/>
    </source>
</evidence>
<dbReference type="FunFam" id="4.10.400.10:FF:000147">
    <property type="entry name" value="Low-density lipoprotein receptor-related protein 2"/>
    <property type="match status" value="1"/>
</dbReference>
<dbReference type="SMART" id="SM00200">
    <property type="entry name" value="SEA"/>
    <property type="match status" value="1"/>
</dbReference>
<proteinExistence type="inferred from homology"/>
<dbReference type="SUPFAM" id="SSF82671">
    <property type="entry name" value="SEA domain"/>
    <property type="match status" value="1"/>
</dbReference>
<keyword evidence="32 47" id="KW-1015">Disulfide bond</keyword>
<dbReference type="PROSITE" id="PS50157">
    <property type="entry name" value="ZINC_FINGER_C2H2_2"/>
    <property type="match status" value="4"/>
</dbReference>
<feature type="disulfide bond" evidence="48">
    <location>
        <begin position="4263"/>
        <end position="4275"/>
    </location>
</feature>
<evidence type="ECO:0000256" key="22">
    <source>
        <dbReference type="ARBA" id="ARBA00022782"/>
    </source>
</evidence>
<feature type="domain" description="EGF-like" evidence="54">
    <location>
        <begin position="5647"/>
        <end position="5680"/>
    </location>
</feature>
<evidence type="ECO:0000256" key="35">
    <source>
        <dbReference type="ARBA" id="ARBA00023176"/>
    </source>
</evidence>
<dbReference type="InterPro" id="IPR036034">
    <property type="entry name" value="PDZ_sf"/>
</dbReference>
<feature type="repeat" description="LDL-receptor class B" evidence="50">
    <location>
        <begin position="3472"/>
        <end position="3515"/>
    </location>
</feature>
<feature type="disulfide bond" evidence="48">
    <location>
        <begin position="1401"/>
        <end position="1416"/>
    </location>
</feature>
<evidence type="ECO:0000259" key="54">
    <source>
        <dbReference type="PROSITE" id="PS50026"/>
    </source>
</evidence>
<dbReference type="SMART" id="SM00135">
    <property type="entry name" value="LY"/>
    <property type="match status" value="37"/>
</dbReference>
<feature type="disulfide bond" evidence="48">
    <location>
        <begin position="1438"/>
        <end position="1453"/>
    </location>
</feature>
<dbReference type="PANTHER" id="PTHR22722">
    <property type="entry name" value="LOW-DENSITY LIPOPROTEIN RECEPTOR-RELATED PROTEIN 2-RELATED"/>
    <property type="match status" value="1"/>
</dbReference>
<feature type="repeat" description="LDL-receptor class B" evidence="50">
    <location>
        <begin position="1792"/>
        <end position="1838"/>
    </location>
</feature>
<feature type="disulfide bond" evidence="48">
    <location>
        <begin position="1496"/>
        <end position="1508"/>
    </location>
</feature>
<dbReference type="InterPro" id="IPR008145">
    <property type="entry name" value="GK/Ca_channel_bsu"/>
</dbReference>
<keyword evidence="14" id="KW-0254">Endocytosis</keyword>
<keyword evidence="37" id="KW-0539">Nucleus</keyword>
<dbReference type="SUPFAM" id="SSF57667">
    <property type="entry name" value="beta-beta-alpha zinc fingers"/>
    <property type="match status" value="2"/>
</dbReference>
<evidence type="ECO:0000259" key="55">
    <source>
        <dbReference type="PROSITE" id="PS50052"/>
    </source>
</evidence>
<dbReference type="Pfam" id="PF00057">
    <property type="entry name" value="Ldl_recept_a"/>
    <property type="match status" value="34"/>
</dbReference>
<evidence type="ECO:0000259" key="57">
    <source>
        <dbReference type="PROSITE" id="PS50157"/>
    </source>
</evidence>
<feature type="disulfide bond" evidence="48">
    <location>
        <begin position="5028"/>
        <end position="5040"/>
    </location>
</feature>
<evidence type="ECO:0000256" key="33">
    <source>
        <dbReference type="ARBA" id="ARBA00023163"/>
    </source>
</evidence>
<dbReference type="GO" id="GO:0030425">
    <property type="term" value="C:dendrite"/>
    <property type="evidence" value="ECO:0007669"/>
    <property type="project" value="UniProtKB-SubCell"/>
</dbReference>
<evidence type="ECO:0000313" key="59">
    <source>
        <dbReference type="EMBL" id="MBN3312052.1"/>
    </source>
</evidence>
<dbReference type="FunFam" id="4.10.400.10:FF:000034">
    <property type="entry name" value="Low-density lipoprotein receptor-related protein 2"/>
    <property type="match status" value="4"/>
</dbReference>
<keyword evidence="23" id="KW-0862">Zinc</keyword>
<evidence type="ECO:0000256" key="2">
    <source>
        <dbReference type="ARBA" id="ARBA00004247"/>
    </source>
</evidence>
<sequence>MSIIQDKLGNEFLRNGSMEPSFPPGMIMFSHLPPVTSFTRLAAQSVMQDIPQDMILKKERDSPDGPADFIHAMGIKQEKTSDHDYRLPMYGTSGKNTDLLEASLGNQNLLVHDLSLSRDLSGRLVKETKESLGRKARRSNGEGQGAKPRRKRGDSSKSMMLDGDGGSLSPSSKPHICDNCNAAFRSSYHLRRHVLIHTGERPFRCAQCNMSFIQKYLLQRHEKIHSGEKPFSCDQCNMRFIQKYHMERHKRTHSGEKPYKCDTCQQYFSRTDRLLKHKRTCGEAIKKGMDAGTSEQGGAEIGQGSYAITQGNTSASGRKKGKSKNSSGEAGERKKKKGSEAQMPSNLNLQDYAVEIPIVSSSNSMPGTSMHSQQARAPKLVFKKVSRKNPEKNELSLGDSPADLVGQKLLSDKPGSLDLASSSGMDNMSLLQGSGSKQGPTSSSNYDDAMQFLKKRRYLQAAGGAADYGVSVGHLPSQQTVIQGVVTGVMDSDAPPLNLLDSSPMNVDIKHDKSGIPDEVLQSLLDHYSQKPDGAHEVPFDLADQHVDIHPSGDSAEIVAEDSPSSSGDKAVIMHEYSKFLLQALERTSHNSSFALGPGGPFSSLSASTHPGSTLFSDKHVYTTPALECGFSQSLTSVLPAALPKSHFGMLAVASQPSFHLGGLDTAHQQLTPSQELTEQLEQQQKNMEHSPTFQTTYQIENFAQAFGSQFKSGSRVPLAFSTNSSGEVDHRIRTPVSEFSGYTSLLADVNEPVSTGAKTPTSQSYSTLGTMSTTLTTPPVAHTTTGVETTTNSTGMPATTQAPESPTTSIHNTTAATESSTITDSFSPTTATSLSTASTTEVDKSSATTTSRYSSTTEPGTAGTTMTPTGVPDRAVFHSTAWVQLSLAAQVEEQEMNNKVLSPTAGTSLTSNTSTVQSSPSSPPGTDPDLCPFGSTCVNLFNNYTCQCLPGLYYDSLGNCVDAKVFPGSLHLVRINYTSQMSDKSSKDFKDTAFLISNELRGVLKNTKGYLNSLVLELKQGSVVASIQNIYEPSSDATVSSVKEDITKAIQNTPLFLKAAYTAGNLCQESQSPCDTTSAVCNYLDSGIAKCICRPGFLESPYSNRSCMACLSGYKQDGAQCVKCPFGYAGFNCSDSSLLAVVVISCVLGGLLLIVVLAFIIYCCRKRKGSTYGSPYPAEDFLVWPKQEVPRIPRASTSWDPAPMEMTENGSTRVLVNKHHQGNGATESYDLDAEDLKTFKGKNQSRYSYLCHGQENPYFVADEDKKALKPLAEVPTRFPHGSSAPLSASALTTELISSPVRSQLPPYILHLCWSSFHFSSLCQASAFSEPSMGYCTAHSCASDQFTCVQGKECISILFVCDGEEDCPDGSDEQRTCNGQKCAPSQFTCQEGQCIPGNFRCDRVQDCVDGSDEHNCNYPSCSQLTCANGACYSHSQHCNGIQNCRDGSDEANCTQHCPMHQYQCNNGFCVPLSFVCDHWDDCGDDSDEHGCEYGSCSGSEFTCTSGRCIAHTWVCDGFNDCGDHSDEKGCDTGSRDCYPGEWPCPGSLFCVPVSKVCDGHVDCPGGTDETNTTAHLTCGLESCSLLSCEFRCHPSPQGGACYCPDGFIVANDSRTCVDYDDCNIWGMCDQFCEDRSGTHVCSCASGYFLEQGRHCKANNSAGLPQLIFSNGRDVMIGDVHGRNVRVLVHSQGKGRAVGVDYSWVSQRLFWTDKTSKKVYSIKFDGTDMTEVLSMSIDSPENIAVDWINFKLYVVESAVDRVDLCDYNGGNRVTLIAENLQNPHGLALDPTVGYMFFTDKSNFNNEPKLERAFMDGSNRLDLVKSKLGSPSGISLDILTKRVYWTDSHYDYIETVDYNGLDRKSILSGGADVPHPYGVALFENHVFFTDWTKMGVIQANRFNGSNPKLLYRTTDQPNHLVISHSVLQPFVINPCGRHNGGCQQICVLSHRTDNDGLGFRCKCRMGYDLQPDRRTCFKVKEFLLMSSGVAVRGIPLNVSMQEDIILPLTASPSFFTGVDYDGKEETIYFADRMRGVVYQAGVNGTGMQVLNGHHTGFIECLAFDWTSKILYWTSTSFRLIAAYRVTDKSRRDIVQDLQNPRAIVVHPGAGYLFWSDWYRPATIMRAWGDGTNAQPIVNTTLGWPNGLAIDYMVDRIYWVDALFDRIEHSDLNGLDRQTFSNLGQITHPYSLSLYLDHLYVSDWRTRTVYRLRKRDGGSLLPMRQGILDLKSVKVYSADVQTAINSQCNGALTPNGFCSHFCFPVPFSRHCGCPYGMKLQQNHRDCIPDDSVEPPDQSCGAYSFPCDEGRCIPNSYRCDGIQDCHDKSDEANCTAPEMTCSPIAFTCGNRHCIPSAWHCDGQDDCGDGTDEDHCPTKGPVSCRDGYYSCDNGRCIPSAWLCDTENDCEDGSDERNCDVSGTCRPGQFLCPDHRCIADVYVCDGDLDCADGSDEKDCVFSCSVTQFACSSGDQCILMSYRCDGVFDCRDHSDELGCPTRAPGMCHDHEFQCQGDGFCIPESWECDRHPDCQDGSDEHRGCPPHTCRPNYFLCDNGNCVSEAWVCDGENDCRDLSDERHCPTPPFSCPSGQWLCPTDQVCVSIDRLCDGQRDCPDGADESPSCNEDDCSVNNGGCTDGCVQGPFGAQCTCSPGYQLLNDSKTCVDIDECQIPGTCSQACYNERGSFRCYCEDGYTLESNGRVCKATDPRDALLLVTRRDQIISDNISAQPNIIQPVILGGSDIVAVDFDRVTSRIYWADASQKKIWSALQNGTDTKEVFSSGVTAPESIAVDWVGRNLYWTDSLLEVIEVSTLEGRFRTVLLSDNITSPRGLALDPRNHTNLMFWTDWGQNPRIERASMDGTIRRTILTHKVYWPNGLAIDYPTHRLYFADAYLDYIDYCDYDGNNRQQVFASDLILQHPHGMTVFEDYVYWSERYTSKVIRANKWHGQNQTVMLNNVYQPMGIMLDHPVKQPAAWNPCLNHQCSQLCLLAGIWPRYYSCACQSGWHLGSDGRTCEKDNTPFLMVLRDTAIFGIPLDPNNTNDNAMIPVMGISHGQDLDFDDQEQYVYWVQNPGAIHRVKTDGTNRTQFAPAAVIGSPSGLAFDWISRMMYYTNPTGQSIEVIRVDGEQHYRKTIITNTGKPEGAGEPIGIALDPARGRLFWTDRGTNRNVPPKVATAEMDGSSPRNLYTGRLEHVEFIAADLAESKLYWGVSSTGVIECGTMDGVSRTTIVHSLSRPWGVAVHQNFLYYTDLDYEVIERVDKASGANMVVMRSNMPGVKALKVHYRDDSSGSSNACSSSNGGCPHLCLPKPNGQKICACTTGFVPSQAGASCVEYDSFAVVSTLTEIRGFHINSSDHSEAMVPVSQFAYSEVNKTDVHVASGFVYWSDNSIYSSYKGIFRVRTDGSQYAPIVSSGIGRNGILGIAVDWVAGNLYFTNAFETQTYIEVLRLNTTYRLVLLKSSVDRPCDIAVSPRLRYIFWTDGGQKPKIERAFLDGRNRTVLASESLATPKGLTVDYTSDYLYWTDDTLDLISCMRFDGTQRQIVRFGSRYPSPCGISIFGNYMIWVDRNLRRVYQASKQPGNSDAPEVIRDNLSDLTDVTVFDAHVQPLSANLVGFNPCLEDHGRCQQICFALPEIAQPQCGCAHGTLLSNGVSCGYGLDEFLIYTTDYSIHSARLDPEDHSLPFTPVTLSYSVAALDFDFQDKRIYFAQSNGYRYSKIGYFSTTSPSISPVIVESDLNDPKGLAFDWINKRIYFSDYYNKSIQAMGLDGQNRTHIAHVLGPQAIVLDPCYGYMYWTDWSFPAKIERATLGGSFRVSIINSSLSRPSGLSIDYEERMLYWADAYLDKIERSSLTGQDREVVVSNLHSPFAMTVYQQHIFWTTWDTRSIYRANKDDGSGVTAVIQDLLYKPNDIQVAAPSKQESCSSPCQKFNGGCSHVCVPGPSGPECQCPLEGKWYLANNGKDCVQDEGTRCAQGQFTCLNGRCISQRWKCDGFNDCLDGSDELERVCAFHTCSPMDFTCDSGRCVPLSYVCDYVNDCGDNSDEQGCPFPTCDPTTEFTCNNGRCINKHFVCDGFNNCRDNATSDERNCPDRTCPSGTIKCETTNICIFPSSLCDGYNNCGDNSDENPIYCHERTCAPDEHRCDSGKCIPSYWVCDNVIDCQDSSDEPPSCEDITRTCHSDQFTCVNGNCVPESLVCDGNNDCGDVSDEAPELQCELRTCSPDQFTCPLASSPGPRCVPLAWVCDGDRDCADAADELQNCPNRTCHMNEFRCANGLCILMGFHCDRVNDCGDGSDERGCKYPPCTEQQFTCQNGACISTSYVCDGEYDCLDHSDELDSLCRSPQPTCAPGQFQCHSGECIDINKVCNRERDCPDDSDEKGCGINECTNPAVSQCAQTCTDTLTSYYCSCLPGYRLMPDGKACEDINECTETPWVCSQICENAVGSFFCKCAPGYIREPDGRSCRQNSGIQPYLLYSNRYYIRNLTTDGSSMSVVLQGLSNAVALDFDHYEQRLYWIDYGRGKIERMFFNGTGREDVIAHDVPEGEGLAIDWVGRKMYWVDANQDALHVSELDGRFRKRLLSGCLPPNNTFCFANPRAVAVNPKVGWLYWTDWGNKAFIGRVGMNGKEASAIITTKLAWPKALTIDYTTDKIFFADAHLDYLEYADVDGRNRHVAIAGTLPHPFAVTLFEDTVYWTDWNTHTVERAHKFTGQGRASMVNNTHRPHDIRVYHPYRQPRMESPCQKSSTQCSHLCLIAPGGRLSSCECPDHFVAIFIGFTIQCVADCSSTQFRCGDNEKCIPIWWKCDGQSDCGDGSDEPRSCPTRYCPLGQFQCYDGNCIIPHLLCNKHNDCPDGSDEDPALCSDHRCEESQFQCANKQCIPLSGHCDGIADCADGSDENVQECPSKTCRPGEFQCANRRCIPQAYVCDVEDDCGDNSDEPDECNGPEHRCDGETEFSCKTNYQCIPQWAVCNGRNDCVDNSDEEDCESVTCHPQGDFRCDNHLCVPVRWQCDGKDDCGDGSDERGCVPRDCTESEFRCSNQLCIPGAWVCDYNNDCGDNSDEHDCELKTCLPDAFQCDSGHCISSSLQCDGRADCSDFTDETMCPTRYPGGRWCPPTQFECHNHICVSKSWVCDGYDDCGDQSDEQLGLCLTLPCEPPGRFRCSNGYCIYAGMICNGKNDCGDSSDETEDLCREPTPAPCTLQEFKCANGRCVPLTHVCDHVDNCGDLSDELGCNFGHNRSCEEKLCEHNCTSLSGVGFICSCRPGFSVDPKNPFNCNDINECDIYGTCPQDCRNMKGSYECLCASGYRKVGAGSECEAEGASPLMLLPENVRIRKYNLMSEEYHDYIEDQEHIVSLDYDWDHNNTGHSMVYFTIEGKGTSEGAIKRAYLPTEDTDHSNNAAVALALNLKYIMKPNGIAVDWIGRNLYWADAGKKRIEVALLDGRYRKHLIKSGIDEPTALAVNPRLRMMYWTDWGNTQKIESAWMDGQQRKVLVDSQLGWPTGLSIDYANNDRIYWSDAKENLIESILPSGEDRRIALYMDLKNPISLSVFEDQIYWSTREKGEVFRQHKFGKGSKVKLLTAGPWLTQVNIYQQQKYNGKDISNPCKGNCSHLCLLQPRGYSCACPEGTNFILGSFMICDAGSDPVPPTPPLCLCKNGATCYYDDGQAKCKCAHGWHGDFCQIGENHHFQQSVGLAVGVSLAVLVLLACLVYAAQTKSRLRLVMSYDSIVSFFRNHTQNFSPSNVSHTAEVAVNSVDLSPHVTADAEAQNRENFDNPVYSSLTVNGEVPNSATNTSAKLLWHQTKSDALPGDTIRQTEICCLFVIWSTEMTQVAEFARWSVERAVPLMLRGPPPREPSAVQGARPVCRTQLLGQSMKEAMPVLTAGTGLHETLALLTSQLRPDANHKEDMVFLRDVFSEKSLGYLMKIHEKLRQYERQSPTPILHSASSLAEDVAEELQSGPMSSEEKELLQLLTAPHLKAVLVVHDTVAQKNFDPVLPPLPDDFEDELEEESVKIVRLVKNKEPLGATIRRDENTGAVVVARIMRGGAADRSGLVHVGDELREVNGISIIHKRPDEISQILSQSQGSITLKIIPAIKEEDRLKESKVYMRALFDYVPSEDKATPCQEAGLPFKRGDILQVVSQDDPTWWQAKRVGDSNLRAGLVPSKQFQERTLKSPPSFPQCLQNLSPSAYPTYLPACFLTEDCDCEGYFNGQYIVIVSPKCKPVAPSCGQAFSWEYYTEPHWLKSSKLCLDVSLLAGLRRSFRLSRKDRQNAEARLPDPSEPEFLTYEEVTRYQQKPHERPRLVVLIGSLGARINELKQKVIAENPQRYGVAVPHTTRPKKSHEKEGVEYHFVSKQMFEADAQNNKFIEHGEYKENQYGTSLEAIRSVQAKNKLCLVDVQPEALRSLRTPEFKPYVISVKPRIPESRHRRSATSPGAGEHGRIMDEDLQEMRQSAILIDQQYGHLVDRVLIKEDTQSACAELKSILERLEREAFWVPVSWVRT</sequence>
<feature type="disulfide bond" evidence="48">
    <location>
        <begin position="2386"/>
        <end position="2404"/>
    </location>
</feature>
<dbReference type="SMART" id="SM00072">
    <property type="entry name" value="GuKc"/>
    <property type="match status" value="1"/>
</dbReference>
<keyword evidence="10" id="KW-0678">Repressor</keyword>
<dbReference type="InterPro" id="IPR001881">
    <property type="entry name" value="EGF-like_Ca-bd_dom"/>
</dbReference>
<feature type="repeat" description="LDL-receptor class B" evidence="50">
    <location>
        <begin position="2791"/>
        <end position="2833"/>
    </location>
</feature>
<dbReference type="PROSITE" id="PS50106">
    <property type="entry name" value="PDZ"/>
    <property type="match status" value="1"/>
</dbReference>
<dbReference type="InterPro" id="IPR051221">
    <property type="entry name" value="LDLR-related"/>
</dbReference>
<dbReference type="Pfam" id="PF00058">
    <property type="entry name" value="Ldl_recept_b"/>
    <property type="match status" value="8"/>
</dbReference>
<feature type="disulfide bond" evidence="48">
    <location>
        <begin position="2356"/>
        <end position="2371"/>
    </location>
</feature>
<dbReference type="InterPro" id="IPR027417">
    <property type="entry name" value="P-loop_NTPase"/>
</dbReference>
<evidence type="ECO:0000256" key="27">
    <source>
        <dbReference type="ARBA" id="ARBA00022989"/>
    </source>
</evidence>
<feature type="disulfide bond" evidence="48">
    <location>
        <begin position="5216"/>
        <end position="5231"/>
    </location>
</feature>
<feature type="disulfide bond" evidence="48">
    <location>
        <begin position="1382"/>
        <end position="1394"/>
    </location>
</feature>
<feature type="disulfide bond" evidence="48">
    <location>
        <begin position="4823"/>
        <end position="4835"/>
    </location>
</feature>
<dbReference type="Pfam" id="PF07653">
    <property type="entry name" value="SH3_2"/>
    <property type="match status" value="1"/>
</dbReference>
<feature type="compositionally biased region" description="Low complexity" evidence="51">
    <location>
        <begin position="767"/>
        <end position="795"/>
    </location>
</feature>
<keyword evidence="21 46" id="KW-0863">Zinc-finger</keyword>
<feature type="disulfide bond" evidence="48">
    <location>
        <begin position="4864"/>
        <end position="4876"/>
    </location>
</feature>
<dbReference type="SUPFAM" id="SSF50044">
    <property type="entry name" value="SH3-domain"/>
    <property type="match status" value="1"/>
</dbReference>
<evidence type="ECO:0000256" key="50">
    <source>
        <dbReference type="PROSITE-ProRule" id="PRU00461"/>
    </source>
</evidence>
<evidence type="ECO:0000256" key="29">
    <source>
        <dbReference type="ARBA" id="ARBA00023036"/>
    </source>
</evidence>
<dbReference type="PROSITE" id="PS50024">
    <property type="entry name" value="SEA"/>
    <property type="match status" value="1"/>
</dbReference>
<dbReference type="PANTHER" id="PTHR22722:SF11">
    <property type="entry name" value="LOW-DENSITY LIPOPROTEIN RECEPTOR-RELATED PROTEIN 2"/>
    <property type="match status" value="1"/>
</dbReference>
<feature type="disulfide bond" evidence="48">
    <location>
        <begin position="4141"/>
        <end position="4159"/>
    </location>
</feature>
<keyword evidence="16" id="KW-0479">Metal-binding</keyword>
<evidence type="ECO:0000256" key="37">
    <source>
        <dbReference type="ARBA" id="ARBA00023242"/>
    </source>
</evidence>
<feature type="repeat" description="LDL-receptor class B" evidence="50">
    <location>
        <begin position="4509"/>
        <end position="4551"/>
    </location>
</feature>
<evidence type="ECO:0000256" key="3">
    <source>
        <dbReference type="ARBA" id="ARBA00004279"/>
    </source>
</evidence>
<dbReference type="FunFam" id="3.30.160.60:FF:000067">
    <property type="entry name" value="Vascular endothelial zinc finger 1"/>
    <property type="match status" value="1"/>
</dbReference>
<feature type="region of interest" description="Disordered" evidence="51">
    <location>
        <begin position="309"/>
        <end position="347"/>
    </location>
</feature>
<dbReference type="FunFam" id="4.10.400.10:FF:000108">
    <property type="entry name" value="Low-density lipoprotein receptor-related protein 2"/>
    <property type="match status" value="1"/>
</dbReference>
<dbReference type="GO" id="GO:0031904">
    <property type="term" value="C:endosome lumen"/>
    <property type="evidence" value="ECO:0007669"/>
    <property type="project" value="UniProtKB-SubCell"/>
</dbReference>
<dbReference type="SUPFAM" id="SSF57196">
    <property type="entry name" value="EGF/Laminin"/>
    <property type="match status" value="4"/>
</dbReference>
<dbReference type="FunFam" id="3.30.160.60:FF:000624">
    <property type="entry name" value="zinc finger protein 697"/>
    <property type="match status" value="1"/>
</dbReference>
<evidence type="ECO:0000259" key="52">
    <source>
        <dbReference type="PROSITE" id="PS50002"/>
    </source>
</evidence>
<keyword evidence="25" id="KW-0832">Ubl conjugation</keyword>
<evidence type="ECO:0000256" key="32">
    <source>
        <dbReference type="ARBA" id="ARBA00023157"/>
    </source>
</evidence>
<dbReference type="Gene3D" id="3.30.70.960">
    <property type="entry name" value="SEA domain"/>
    <property type="match status" value="1"/>
</dbReference>
<feature type="disulfide bond" evidence="48">
    <location>
        <begin position="5067"/>
        <end position="5079"/>
    </location>
</feature>
<dbReference type="SUPFAM" id="SSF63825">
    <property type="entry name" value="YWTD domain"/>
    <property type="match status" value="8"/>
</dbReference>
<feature type="repeat" description="LDL-receptor class B" evidence="50">
    <location>
        <begin position="4647"/>
        <end position="4689"/>
    </location>
</feature>
<evidence type="ECO:0000256" key="6">
    <source>
        <dbReference type="ARBA" id="ARBA00007014"/>
    </source>
</evidence>
<feature type="repeat" description="LDL-receptor class B" evidence="50">
    <location>
        <begin position="3833"/>
        <end position="3874"/>
    </location>
</feature>
<feature type="disulfide bond" evidence="48">
    <location>
        <begin position="4996"/>
        <end position="5014"/>
    </location>
</feature>
<dbReference type="FunFam" id="2.120.10.30:FF:000132">
    <property type="entry name" value="Uncharacterized protein"/>
    <property type="match status" value="1"/>
</dbReference>
<feature type="disulfide bond" evidence="48">
    <location>
        <begin position="4030"/>
        <end position="4045"/>
    </location>
</feature>
<keyword evidence="12 47" id="KW-0245">EGF-like domain</keyword>
<protein>
    <recommendedName>
        <fullName evidence="43">Low-density lipoprotein receptor-related protein 2</fullName>
    </recommendedName>
    <alternativeName>
        <fullName evidence="44">Glycoprotein 330</fullName>
    </alternativeName>
    <alternativeName>
        <fullName evidence="45">Megalin</fullName>
    </alternativeName>
    <alternativeName>
        <fullName evidence="42">Zinc finger protein 281</fullName>
    </alternativeName>
</protein>
<feature type="disulfide bond" evidence="48">
    <location>
        <begin position="2303"/>
        <end position="2321"/>
    </location>
</feature>
<feature type="disulfide bond" evidence="48">
    <location>
        <begin position="4345"/>
        <end position="4357"/>
    </location>
</feature>
<dbReference type="InterPro" id="IPR036055">
    <property type="entry name" value="LDL_receptor-like_sf"/>
</dbReference>
<dbReference type="PROSITE" id="PS51120">
    <property type="entry name" value="LDLRB"/>
    <property type="match status" value="21"/>
</dbReference>
<dbReference type="Gene3D" id="2.30.42.10">
    <property type="match status" value="1"/>
</dbReference>
<dbReference type="Gene3D" id="2.120.10.30">
    <property type="entry name" value="TolB, C-terminal domain"/>
    <property type="match status" value="8"/>
</dbReference>
<feature type="repeat" description="LDL-receptor class B" evidence="50">
    <location>
        <begin position="1839"/>
        <end position="1883"/>
    </location>
</feature>
<comment type="similarity">
    <text evidence="5">Belongs to the krueppel C2H2-type zinc-finger protein family.</text>
</comment>
<evidence type="ECO:0000259" key="53">
    <source>
        <dbReference type="PROSITE" id="PS50024"/>
    </source>
</evidence>
<dbReference type="PROSITE" id="PS00856">
    <property type="entry name" value="GUANYLATE_KINASE_1"/>
    <property type="match status" value="1"/>
</dbReference>
<dbReference type="SMART" id="SM00228">
    <property type="entry name" value="PDZ"/>
    <property type="match status" value="1"/>
</dbReference>
<feature type="disulfide bond" evidence="48">
    <location>
        <begin position="4968"/>
        <end position="4983"/>
    </location>
</feature>
<feature type="repeat" description="LDL-receptor class B" evidence="50">
    <location>
        <begin position="2836"/>
        <end position="2879"/>
    </location>
</feature>
<dbReference type="SMART" id="SM00181">
    <property type="entry name" value="EGF"/>
    <property type="match status" value="27"/>
</dbReference>
<evidence type="ECO:0000256" key="25">
    <source>
        <dbReference type="ARBA" id="ARBA00022843"/>
    </source>
</evidence>
<reference evidence="59" key="1">
    <citation type="journal article" date="2021" name="Cell">
        <title>Tracing the genetic footprints of vertebrate landing in non-teleost ray-finned fishes.</title>
        <authorList>
            <person name="Bi X."/>
            <person name="Wang K."/>
            <person name="Yang L."/>
            <person name="Pan H."/>
            <person name="Jiang H."/>
            <person name="Wei Q."/>
            <person name="Fang M."/>
            <person name="Yu H."/>
            <person name="Zhu C."/>
            <person name="Cai Y."/>
            <person name="He Y."/>
            <person name="Gan X."/>
            <person name="Zeng H."/>
            <person name="Yu D."/>
            <person name="Zhu Y."/>
            <person name="Jiang H."/>
            <person name="Qiu Q."/>
            <person name="Yang H."/>
            <person name="Zhang Y.E."/>
            <person name="Wang W."/>
            <person name="Zhu M."/>
            <person name="He S."/>
            <person name="Zhang G."/>
        </authorList>
    </citation>
    <scope>NUCLEOTIDE SEQUENCE</scope>
    <source>
        <strain evidence="59">Allg_001</strain>
    </source>
</reference>
<keyword evidence="13" id="KW-0597">Phosphoprotein</keyword>
<keyword evidence="34" id="KW-0675">Receptor</keyword>
<keyword evidence="28" id="KW-0805">Transcription regulation</keyword>
<evidence type="ECO:0000256" key="18">
    <source>
        <dbReference type="ARBA" id="ARBA00022737"/>
    </source>
</evidence>
<dbReference type="EMBL" id="JAAWVO010004104">
    <property type="protein sequence ID" value="MBN3312052.1"/>
    <property type="molecule type" value="Genomic_DNA"/>
</dbReference>
<evidence type="ECO:0000256" key="40">
    <source>
        <dbReference type="ARBA" id="ARBA00046273"/>
    </source>
</evidence>
<dbReference type="Pfam" id="PF01390">
    <property type="entry name" value="SEA"/>
    <property type="match status" value="1"/>
</dbReference>
<dbReference type="GO" id="GO:0005509">
    <property type="term" value="F:calcium ion binding"/>
    <property type="evidence" value="ECO:0007669"/>
    <property type="project" value="InterPro"/>
</dbReference>
<evidence type="ECO:0000256" key="51">
    <source>
        <dbReference type="SAM" id="MobiDB-lite"/>
    </source>
</evidence>
<dbReference type="SUPFAM" id="SSF57184">
    <property type="entry name" value="Growth factor receptor domain"/>
    <property type="match status" value="3"/>
</dbReference>
<feature type="disulfide bond" evidence="48">
    <location>
        <begin position="5204"/>
        <end position="5222"/>
    </location>
</feature>
<dbReference type="InterPro" id="IPR004172">
    <property type="entry name" value="L27_dom"/>
</dbReference>
<evidence type="ECO:0000256" key="41">
    <source>
        <dbReference type="ARBA" id="ARBA00059547"/>
    </source>
</evidence>
<feature type="compositionally biased region" description="Low complexity" evidence="51">
    <location>
        <begin position="826"/>
        <end position="873"/>
    </location>
</feature>
<feature type="disulfide bond" evidence="48">
    <location>
        <begin position="4176"/>
        <end position="4188"/>
    </location>
</feature>
<evidence type="ECO:0000256" key="38">
    <source>
        <dbReference type="ARBA" id="ARBA00023273"/>
    </source>
</evidence>
<dbReference type="GO" id="GO:0006898">
    <property type="term" value="P:receptor-mediated endocytosis"/>
    <property type="evidence" value="ECO:0007669"/>
    <property type="project" value="TreeGrafter"/>
</dbReference>
<dbReference type="InterPro" id="IPR023415">
    <property type="entry name" value="LDLR_class-A_CS"/>
</dbReference>
<dbReference type="InterPro" id="IPR008144">
    <property type="entry name" value="Guanylate_kin-like_dom"/>
</dbReference>
<feature type="disulfide bond" evidence="48">
    <location>
        <begin position="5197"/>
        <end position="5209"/>
    </location>
</feature>
<dbReference type="GO" id="GO:0042562">
    <property type="term" value="F:hormone binding"/>
    <property type="evidence" value="ECO:0007669"/>
    <property type="project" value="TreeGrafter"/>
</dbReference>
<feature type="disulfide bond" evidence="48">
    <location>
        <begin position="2337"/>
        <end position="2349"/>
    </location>
</feature>
<dbReference type="FunFam" id="4.10.400.10:FF:000045">
    <property type="entry name" value="Low-density lipoprotein receptor-related protein 2"/>
    <property type="match status" value="2"/>
</dbReference>
<feature type="disulfide bond" evidence="48">
    <location>
        <begin position="4364"/>
        <end position="4379"/>
    </location>
</feature>
<dbReference type="CDD" id="cd00054">
    <property type="entry name" value="EGF_CA"/>
    <property type="match status" value="3"/>
</dbReference>
<keyword evidence="38" id="KW-0966">Cell projection</keyword>